<organism evidence="1 2">
    <name type="scientific">Sphingobacterium detergens</name>
    <dbReference type="NCBI Taxonomy" id="1145106"/>
    <lineage>
        <taxon>Bacteria</taxon>
        <taxon>Pseudomonadati</taxon>
        <taxon>Bacteroidota</taxon>
        <taxon>Sphingobacteriia</taxon>
        <taxon>Sphingobacteriales</taxon>
        <taxon>Sphingobacteriaceae</taxon>
        <taxon>Sphingobacterium</taxon>
    </lineage>
</organism>
<keyword evidence="2" id="KW-1185">Reference proteome</keyword>
<gene>
    <name evidence="1" type="ORF">DFQ12_1374</name>
</gene>
<dbReference type="AlphaFoldDB" id="A0A420BIH9"/>
<name>A0A420BIH9_SPHD1</name>
<evidence type="ECO:0000313" key="2">
    <source>
        <dbReference type="Proteomes" id="UP000286246"/>
    </source>
</evidence>
<protein>
    <submittedName>
        <fullName evidence="1">Uncharacterized protein</fullName>
    </submittedName>
</protein>
<dbReference type="EMBL" id="RAPY01000001">
    <property type="protein sequence ID" value="RKE56509.1"/>
    <property type="molecule type" value="Genomic_DNA"/>
</dbReference>
<sequence length="107" mass="12196">MPWEADGSNLTILILEMKTTNMLILINPSQSSEKTEKMAAALRADRFILIDDDLDFADHLALILEKRKQKVIIMQHLEGLNQLFCHVEHSSYRIAVECYGVKLGIAR</sequence>
<reference evidence="1 2" key="1">
    <citation type="submission" date="2018-09" db="EMBL/GenBank/DDBJ databases">
        <title>Genomic Encyclopedia of Type Strains, Phase III (KMG-III): the genomes of soil and plant-associated and newly described type strains.</title>
        <authorList>
            <person name="Whitman W."/>
        </authorList>
    </citation>
    <scope>NUCLEOTIDE SEQUENCE [LARGE SCALE GENOMIC DNA]</scope>
    <source>
        <strain evidence="1 2">CECT 7938</strain>
    </source>
</reference>
<evidence type="ECO:0000313" key="1">
    <source>
        <dbReference type="EMBL" id="RKE56509.1"/>
    </source>
</evidence>
<accession>A0A420BIH9</accession>
<proteinExistence type="predicted"/>
<comment type="caution">
    <text evidence="1">The sequence shown here is derived from an EMBL/GenBank/DDBJ whole genome shotgun (WGS) entry which is preliminary data.</text>
</comment>
<dbReference type="Proteomes" id="UP000286246">
    <property type="component" value="Unassembled WGS sequence"/>
</dbReference>